<sequence>MGEAVFASFLGITFGCFILYPGRSWMCQAARDVIQNPVAAPLYTLLACAIWLCAGGVLLWAVRRSLLVVWRVARAIAYFVEDVAYLIAARFERVREAIGSIGGRR</sequence>
<name>A0A1Q9AKI6_9HYPH</name>
<dbReference type="STRING" id="1672749.BJF92_09135"/>
<evidence type="ECO:0000313" key="2">
    <source>
        <dbReference type="EMBL" id="OLP55787.1"/>
    </source>
</evidence>
<keyword evidence="1" id="KW-0812">Transmembrane</keyword>
<proteinExistence type="predicted"/>
<keyword evidence="1" id="KW-0472">Membrane</keyword>
<reference evidence="2 3" key="1">
    <citation type="submission" date="2016-09" db="EMBL/GenBank/DDBJ databases">
        <title>Rhizobium sp. nov., a novel species isolated from the rice rhizosphere.</title>
        <authorList>
            <person name="Zhao J."/>
            <person name="Zhang X."/>
        </authorList>
    </citation>
    <scope>NUCLEOTIDE SEQUENCE [LARGE SCALE GENOMIC DNA]</scope>
    <source>
        <strain evidence="2 3">MH17</strain>
    </source>
</reference>
<dbReference type="EMBL" id="MKIO01000026">
    <property type="protein sequence ID" value="OLP55787.1"/>
    <property type="molecule type" value="Genomic_DNA"/>
</dbReference>
<evidence type="ECO:0000256" key="1">
    <source>
        <dbReference type="SAM" id="Phobius"/>
    </source>
</evidence>
<feature type="transmembrane region" description="Helical" evidence="1">
    <location>
        <begin position="39"/>
        <end position="62"/>
    </location>
</feature>
<dbReference type="AlphaFoldDB" id="A0A1Q9AKI6"/>
<gene>
    <name evidence="2" type="ORF">BJF92_09135</name>
</gene>
<organism evidence="2 3">
    <name type="scientific">Xaviernesmea rhizosphaerae</name>
    <dbReference type="NCBI Taxonomy" id="1672749"/>
    <lineage>
        <taxon>Bacteria</taxon>
        <taxon>Pseudomonadati</taxon>
        <taxon>Pseudomonadota</taxon>
        <taxon>Alphaproteobacteria</taxon>
        <taxon>Hyphomicrobiales</taxon>
        <taxon>Rhizobiaceae</taxon>
        <taxon>Rhizobium/Agrobacterium group</taxon>
        <taxon>Xaviernesmea</taxon>
    </lineage>
</organism>
<keyword evidence="1" id="KW-1133">Transmembrane helix</keyword>
<accession>A0A1Q9AKI6</accession>
<evidence type="ECO:0000313" key="3">
    <source>
        <dbReference type="Proteomes" id="UP000186143"/>
    </source>
</evidence>
<comment type="caution">
    <text evidence="2">The sequence shown here is derived from an EMBL/GenBank/DDBJ whole genome shotgun (WGS) entry which is preliminary data.</text>
</comment>
<protein>
    <submittedName>
        <fullName evidence="2">Uncharacterized protein</fullName>
    </submittedName>
</protein>
<dbReference type="Proteomes" id="UP000186143">
    <property type="component" value="Unassembled WGS sequence"/>
</dbReference>